<dbReference type="RefSeq" id="WP_075977556.1">
    <property type="nucleotide sequence ID" value="NZ_MKQR01000026.1"/>
</dbReference>
<evidence type="ECO:0000259" key="1">
    <source>
        <dbReference type="SMART" id="SM00849"/>
    </source>
</evidence>
<proteinExistence type="predicted"/>
<dbReference type="PANTHER" id="PTHR43546:SF3">
    <property type="entry name" value="UPF0173 METAL-DEPENDENT HYDROLASE MJ1163"/>
    <property type="match status" value="1"/>
</dbReference>
<keyword evidence="2" id="KW-0378">Hydrolase</keyword>
<dbReference type="OrthoDB" id="3190691at2"/>
<dbReference type="AlphaFoldDB" id="A0A1Q9LFU2"/>
<dbReference type="Pfam" id="PF13483">
    <property type="entry name" value="Lactamase_B_3"/>
    <property type="match status" value="1"/>
</dbReference>
<evidence type="ECO:0000313" key="3">
    <source>
        <dbReference type="Proteomes" id="UP000186040"/>
    </source>
</evidence>
<name>A0A1Q9LFU2_9PSEU</name>
<dbReference type="STRING" id="1193682.BJP25_30470"/>
<dbReference type="PANTHER" id="PTHR43546">
    <property type="entry name" value="UPF0173 METAL-DEPENDENT HYDROLASE MJ1163-RELATED"/>
    <property type="match status" value="1"/>
</dbReference>
<dbReference type="InterPro" id="IPR001279">
    <property type="entry name" value="Metallo-B-lactamas"/>
</dbReference>
<dbReference type="GO" id="GO:0016787">
    <property type="term" value="F:hydrolase activity"/>
    <property type="evidence" value="ECO:0007669"/>
    <property type="project" value="UniProtKB-KW"/>
</dbReference>
<dbReference type="InterPro" id="IPR036866">
    <property type="entry name" value="RibonucZ/Hydroxyglut_hydro"/>
</dbReference>
<protein>
    <submittedName>
        <fullName evidence="2">MBL fold metallo-hydrolase</fullName>
    </submittedName>
</protein>
<dbReference type="Proteomes" id="UP000186040">
    <property type="component" value="Unassembled WGS sequence"/>
</dbReference>
<reference evidence="2 3" key="1">
    <citation type="submission" date="2016-10" db="EMBL/GenBank/DDBJ databases">
        <title>The Draft Genome Sequence of Actinokineospora bangkokensis 44EHWT reveals the biosynthetic pathway of antifungal compounds Thailandins with unusual extender unit butylmalonyl-CoA.</title>
        <authorList>
            <person name="Greule A."/>
            <person name="Intra B."/>
            <person name="Flemming S."/>
            <person name="Rommel M.G."/>
            <person name="Panbangred W."/>
            <person name="Bechthold A."/>
        </authorList>
    </citation>
    <scope>NUCLEOTIDE SEQUENCE [LARGE SCALE GENOMIC DNA]</scope>
    <source>
        <strain evidence="2 3">44EHW</strain>
    </source>
</reference>
<dbReference type="EMBL" id="MKQR01000026">
    <property type="protein sequence ID" value="OLR90884.1"/>
    <property type="molecule type" value="Genomic_DNA"/>
</dbReference>
<feature type="domain" description="Metallo-beta-lactamase" evidence="1">
    <location>
        <begin position="7"/>
        <end position="176"/>
    </location>
</feature>
<accession>A0A1Q9LFU2</accession>
<sequence>MRATHFGHACVLIETDSARLLFDPGAFSHGFEDLRDLDAVLVTHAHPDHLDTGRLAQLLRDNPHAELVTDPFSAQEVAAAGLSARAAHPGESLEVAGVKLAAVNGQHAEIHPELPVPPNVGFVVDGGAFYHPGDAFFVPEQDVDVLALPTGAPWLRLGDAVEFLRAVAPRVAVPVHECTLSAAGIGMSYARFAELAPAGAEVKVLTQRDTTEL</sequence>
<keyword evidence="3" id="KW-1185">Reference proteome</keyword>
<gene>
    <name evidence="2" type="ORF">BJP25_30470</name>
</gene>
<organism evidence="2 3">
    <name type="scientific">Actinokineospora bangkokensis</name>
    <dbReference type="NCBI Taxonomy" id="1193682"/>
    <lineage>
        <taxon>Bacteria</taxon>
        <taxon>Bacillati</taxon>
        <taxon>Actinomycetota</taxon>
        <taxon>Actinomycetes</taxon>
        <taxon>Pseudonocardiales</taxon>
        <taxon>Pseudonocardiaceae</taxon>
        <taxon>Actinokineospora</taxon>
    </lineage>
</organism>
<dbReference type="InterPro" id="IPR050114">
    <property type="entry name" value="UPF0173_UPF0282_UlaG_hydrolase"/>
</dbReference>
<evidence type="ECO:0000313" key="2">
    <source>
        <dbReference type="EMBL" id="OLR90884.1"/>
    </source>
</evidence>
<dbReference type="SMART" id="SM00849">
    <property type="entry name" value="Lactamase_B"/>
    <property type="match status" value="1"/>
</dbReference>
<dbReference type="SUPFAM" id="SSF56281">
    <property type="entry name" value="Metallo-hydrolase/oxidoreductase"/>
    <property type="match status" value="1"/>
</dbReference>
<dbReference type="Gene3D" id="3.60.15.10">
    <property type="entry name" value="Ribonuclease Z/Hydroxyacylglutathione hydrolase-like"/>
    <property type="match status" value="1"/>
</dbReference>
<comment type="caution">
    <text evidence="2">The sequence shown here is derived from an EMBL/GenBank/DDBJ whole genome shotgun (WGS) entry which is preliminary data.</text>
</comment>